<dbReference type="RefSeq" id="XP_004034561.1">
    <property type="nucleotide sequence ID" value="XM_004034513.1"/>
</dbReference>
<gene>
    <name evidence="1" type="ORF">IMG5_118000</name>
</gene>
<evidence type="ECO:0000313" key="1">
    <source>
        <dbReference type="EMBL" id="EGR31075.1"/>
    </source>
</evidence>
<evidence type="ECO:0000313" key="2">
    <source>
        <dbReference type="Proteomes" id="UP000008983"/>
    </source>
</evidence>
<proteinExistence type="predicted"/>
<dbReference type="InParanoid" id="G0QUM9"/>
<dbReference type="STRING" id="857967.G0QUM9"/>
<keyword evidence="2" id="KW-1185">Reference proteome</keyword>
<sequence>MHYEIYQLSPYVNFCPLENNKEIRNGAEQEYNIRGKMGFDKDTDLVQIQDSFFKCLETPLNSFISPHHSIRSYFQYRNYVEGDYEFYLQHEKLNLIDNLDPSLILEYNLLKNDFIDKTPGYYSRIPLNDYQTEMQYYLNNNINLPNDCGFIQNIDQYCPQKIIEIEIDDQITDDDSDGEESPIIEVIFFQEIQIYLNKKRFKKQIFFYKKLNKAIKIQKQ</sequence>
<reference evidence="1 2" key="1">
    <citation type="submission" date="2011-07" db="EMBL/GenBank/DDBJ databases">
        <authorList>
            <person name="Coyne R."/>
            <person name="Brami D."/>
            <person name="Johnson J."/>
            <person name="Hostetler J."/>
            <person name="Hannick L."/>
            <person name="Clark T."/>
            <person name="Cassidy-Hanley D."/>
            <person name="Inman J."/>
        </authorList>
    </citation>
    <scope>NUCLEOTIDE SEQUENCE [LARGE SCALE GENOMIC DNA]</scope>
    <source>
        <strain evidence="1 2">G5</strain>
    </source>
</reference>
<dbReference type="GeneID" id="14907196"/>
<accession>G0QUM9</accession>
<dbReference type="EMBL" id="GL983917">
    <property type="protein sequence ID" value="EGR31075.1"/>
    <property type="molecule type" value="Genomic_DNA"/>
</dbReference>
<protein>
    <submittedName>
        <fullName evidence="1">Uncharacterized protein</fullName>
    </submittedName>
</protein>
<organism evidence="1 2">
    <name type="scientific">Ichthyophthirius multifiliis</name>
    <name type="common">White spot disease agent</name>
    <name type="synonym">Ich</name>
    <dbReference type="NCBI Taxonomy" id="5932"/>
    <lineage>
        <taxon>Eukaryota</taxon>
        <taxon>Sar</taxon>
        <taxon>Alveolata</taxon>
        <taxon>Ciliophora</taxon>
        <taxon>Intramacronucleata</taxon>
        <taxon>Oligohymenophorea</taxon>
        <taxon>Hymenostomatida</taxon>
        <taxon>Ophryoglenina</taxon>
        <taxon>Ichthyophthirius</taxon>
    </lineage>
</organism>
<name>G0QUM9_ICHMU</name>
<dbReference type="AlphaFoldDB" id="G0QUM9"/>
<dbReference type="Proteomes" id="UP000008983">
    <property type="component" value="Unassembled WGS sequence"/>
</dbReference>